<dbReference type="OrthoDB" id="10261027at2759"/>
<organism evidence="2 3">
    <name type="scientific">Gigaspora margarita</name>
    <dbReference type="NCBI Taxonomy" id="4874"/>
    <lineage>
        <taxon>Eukaryota</taxon>
        <taxon>Fungi</taxon>
        <taxon>Fungi incertae sedis</taxon>
        <taxon>Mucoromycota</taxon>
        <taxon>Glomeromycotina</taxon>
        <taxon>Glomeromycetes</taxon>
        <taxon>Diversisporales</taxon>
        <taxon>Gigasporaceae</taxon>
        <taxon>Gigaspora</taxon>
    </lineage>
</organism>
<evidence type="ECO:0000313" key="3">
    <source>
        <dbReference type="Proteomes" id="UP000439903"/>
    </source>
</evidence>
<dbReference type="InterPro" id="IPR011009">
    <property type="entry name" value="Kinase-like_dom_sf"/>
</dbReference>
<dbReference type="Proteomes" id="UP000439903">
    <property type="component" value="Unassembled WGS sequence"/>
</dbReference>
<dbReference type="PRINTS" id="PR00109">
    <property type="entry name" value="TYRKINASE"/>
</dbReference>
<dbReference type="Pfam" id="PF07714">
    <property type="entry name" value="PK_Tyr_Ser-Thr"/>
    <property type="match status" value="1"/>
</dbReference>
<dbReference type="PANTHER" id="PTHR23257">
    <property type="entry name" value="SERINE-THREONINE PROTEIN KINASE"/>
    <property type="match status" value="1"/>
</dbReference>
<keyword evidence="3" id="KW-1185">Reference proteome</keyword>
<comment type="caution">
    <text evidence="2">The sequence shown here is derived from an EMBL/GenBank/DDBJ whole genome shotgun (WGS) entry which is preliminary data.</text>
</comment>
<dbReference type="GO" id="GO:0007165">
    <property type="term" value="P:signal transduction"/>
    <property type="evidence" value="ECO:0007669"/>
    <property type="project" value="TreeGrafter"/>
</dbReference>
<feature type="domain" description="Protein kinase" evidence="1">
    <location>
        <begin position="27"/>
        <end position="282"/>
    </location>
</feature>
<reference evidence="2 3" key="1">
    <citation type="journal article" date="2019" name="Environ. Microbiol.">
        <title>At the nexus of three kingdoms: the genome of the mycorrhizal fungus Gigaspora margarita provides insights into plant, endobacterial and fungal interactions.</title>
        <authorList>
            <person name="Venice F."/>
            <person name="Ghignone S."/>
            <person name="Salvioli di Fossalunga A."/>
            <person name="Amselem J."/>
            <person name="Novero M."/>
            <person name="Xianan X."/>
            <person name="Sedzielewska Toro K."/>
            <person name="Morin E."/>
            <person name="Lipzen A."/>
            <person name="Grigoriev I.V."/>
            <person name="Henrissat B."/>
            <person name="Martin F.M."/>
            <person name="Bonfante P."/>
        </authorList>
    </citation>
    <scope>NUCLEOTIDE SEQUENCE [LARGE SCALE GENOMIC DNA]</scope>
    <source>
        <strain evidence="2 3">BEG34</strain>
    </source>
</reference>
<dbReference type="InterPro" id="IPR001245">
    <property type="entry name" value="Ser-Thr/Tyr_kinase_cat_dom"/>
</dbReference>
<dbReference type="EMBL" id="WTPW01000174">
    <property type="protein sequence ID" value="KAF0539138.1"/>
    <property type="molecule type" value="Genomic_DNA"/>
</dbReference>
<dbReference type="InterPro" id="IPR050167">
    <property type="entry name" value="Ser_Thr_protein_kinase"/>
</dbReference>
<keyword evidence="2" id="KW-0418">Kinase</keyword>
<dbReference type="GO" id="GO:0005524">
    <property type="term" value="F:ATP binding"/>
    <property type="evidence" value="ECO:0007669"/>
    <property type="project" value="InterPro"/>
</dbReference>
<evidence type="ECO:0000313" key="2">
    <source>
        <dbReference type="EMBL" id="KAF0539138.1"/>
    </source>
</evidence>
<dbReference type="SUPFAM" id="SSF56112">
    <property type="entry name" value="Protein kinase-like (PK-like)"/>
    <property type="match status" value="1"/>
</dbReference>
<accession>A0A8H4AWJ9</accession>
<keyword evidence="2" id="KW-0808">Transferase</keyword>
<gene>
    <name evidence="2" type="ORF">F8M41_007299</name>
</gene>
<evidence type="ECO:0000259" key="1">
    <source>
        <dbReference type="PROSITE" id="PS50011"/>
    </source>
</evidence>
<protein>
    <submittedName>
        <fullName evidence="2">Kinase-like protein</fullName>
    </submittedName>
</protein>
<dbReference type="AlphaFoldDB" id="A0A8H4AWJ9"/>
<proteinExistence type="predicted"/>
<sequence length="348" mass="40365">MSLTNKKDWFKVAIDSNICKSFEYSSISDIRVITSGTFNSVFSAYLKRAEKFVVLKSLHDSINKDENSFNEFVRECRFLTSANFHDNIIKFFGITQDPTTETYYMILQFANNGNLQTYLHYNFLKLDWITKIKMAKDITSGIQCLHDENIVHQNLHSKNILVHDGKLIIADMNLSKSININSTSVSDEMLAYIDPEYLRDPLICKREKPSDIYSIGVLFWEISSGSPPFKDSHSFTIFPKVISGGRESPIKGTPIDFINIYSDAWQDNLNLRPTISEIHQKLNTIQLEPVYEEKEHQLQAFNQNDHEDTLIIVKTTDDSKNMFQRKKLFKSSRYLGENSQKSKSYFRR</sequence>
<dbReference type="GO" id="GO:0004672">
    <property type="term" value="F:protein kinase activity"/>
    <property type="evidence" value="ECO:0007669"/>
    <property type="project" value="InterPro"/>
</dbReference>
<dbReference type="Gene3D" id="1.10.510.10">
    <property type="entry name" value="Transferase(Phosphotransferase) domain 1"/>
    <property type="match status" value="1"/>
</dbReference>
<dbReference type="PROSITE" id="PS50011">
    <property type="entry name" value="PROTEIN_KINASE_DOM"/>
    <property type="match status" value="1"/>
</dbReference>
<dbReference type="GO" id="GO:0005737">
    <property type="term" value="C:cytoplasm"/>
    <property type="evidence" value="ECO:0007669"/>
    <property type="project" value="TreeGrafter"/>
</dbReference>
<name>A0A8H4AWJ9_GIGMA</name>
<dbReference type="PANTHER" id="PTHR23257:SF963">
    <property type="entry name" value="AT08303P"/>
    <property type="match status" value="1"/>
</dbReference>
<dbReference type="InterPro" id="IPR000719">
    <property type="entry name" value="Prot_kinase_dom"/>
</dbReference>